<keyword evidence="3" id="KW-1185">Reference proteome</keyword>
<sequence length="373" mass="40834">MRGRWAPAGLLGLFLAAVPAAGQQWLDLVVTAGVSGESYDGNLASVTVPVVDSANAVGAAVGEFGVRGSISLLEGTNTSVVGSFDLGMRQFLASGFEVRDYSPRERSGRGRLQWIQRVGPVGTLQLSVDGWRRAINDRPPMPLFLQPGYTRVMGMGRFTFPTVDGVTFDLSADAEIADYEAPSGLGQIDLLDREARGIEVGASWGQAWLVRFFGSFRHVDYTEQTSFDPDDPYRRDQTLTVGGEWIFAQSAAFRAEVGLEGIVNRSNSRRPEYDAFSARALVGVPLPWWGLGVNAYAVVAGKSYVSETPFARLVPGEEADNASVVYFDVNREMAPNLDASVRFGYTRGETNIGDAYFQRYGMSFFLNYRPRIR</sequence>
<feature type="signal peptide" evidence="1">
    <location>
        <begin position="1"/>
        <end position="22"/>
    </location>
</feature>
<feature type="chain" id="PRO_5046276867" description="TonB-dependent receptor" evidence="1">
    <location>
        <begin position="23"/>
        <end position="373"/>
    </location>
</feature>
<dbReference type="RefSeq" id="WP_405278200.1">
    <property type="nucleotide sequence ID" value="NZ_CP144380.1"/>
</dbReference>
<dbReference type="EMBL" id="JBBHLI010000001">
    <property type="protein sequence ID" value="MEK9499763.1"/>
    <property type="molecule type" value="Genomic_DNA"/>
</dbReference>
<evidence type="ECO:0000256" key="1">
    <source>
        <dbReference type="SAM" id="SignalP"/>
    </source>
</evidence>
<dbReference type="Proteomes" id="UP001484239">
    <property type="component" value="Unassembled WGS sequence"/>
</dbReference>
<proteinExistence type="predicted"/>
<reference evidence="2 3" key="1">
    <citation type="submission" date="2024-02" db="EMBL/GenBank/DDBJ databases">
        <title>A novel Gemmatimonadota bacterium.</title>
        <authorList>
            <person name="Du Z.-J."/>
            <person name="Ye Y.-Q."/>
        </authorList>
    </citation>
    <scope>NUCLEOTIDE SEQUENCE [LARGE SCALE GENOMIC DNA]</scope>
    <source>
        <strain evidence="2 3">DH-20</strain>
    </source>
</reference>
<evidence type="ECO:0000313" key="2">
    <source>
        <dbReference type="EMBL" id="MEK9499763.1"/>
    </source>
</evidence>
<evidence type="ECO:0008006" key="4">
    <source>
        <dbReference type="Google" id="ProtNLM"/>
    </source>
</evidence>
<accession>A0ABU9E6L5</accession>
<name>A0ABU9E6L5_9BACT</name>
<protein>
    <recommendedName>
        <fullName evidence="4">TonB-dependent receptor</fullName>
    </recommendedName>
</protein>
<organism evidence="2 3">
    <name type="scientific">Gaopeijia maritima</name>
    <dbReference type="NCBI Taxonomy" id="3119007"/>
    <lineage>
        <taxon>Bacteria</taxon>
        <taxon>Pseudomonadati</taxon>
        <taxon>Gemmatimonadota</taxon>
        <taxon>Longimicrobiia</taxon>
        <taxon>Gaopeijiales</taxon>
        <taxon>Gaopeijiaceae</taxon>
        <taxon>Gaopeijia</taxon>
    </lineage>
</organism>
<gene>
    <name evidence="2" type="ORF">WI372_02055</name>
</gene>
<keyword evidence="1" id="KW-0732">Signal</keyword>
<dbReference type="SUPFAM" id="SSF56935">
    <property type="entry name" value="Porins"/>
    <property type="match status" value="1"/>
</dbReference>
<evidence type="ECO:0000313" key="3">
    <source>
        <dbReference type="Proteomes" id="UP001484239"/>
    </source>
</evidence>
<comment type="caution">
    <text evidence="2">The sequence shown here is derived from an EMBL/GenBank/DDBJ whole genome shotgun (WGS) entry which is preliminary data.</text>
</comment>